<dbReference type="InterPro" id="IPR039785">
    <property type="entry name" value="MINY3/4"/>
</dbReference>
<feature type="non-terminal residue" evidence="7">
    <location>
        <position position="1"/>
    </location>
</feature>
<dbReference type="EC" id="3.4.19.12" evidence="5"/>
<dbReference type="PANTHER" id="PTHR12473">
    <property type="entry name" value="UBIQUITIN CARBOXYL-TERMINAL HYDROLASE MINDY-4-RELATED"/>
    <property type="match status" value="1"/>
</dbReference>
<dbReference type="AlphaFoldDB" id="A0A0X3NV80"/>
<evidence type="ECO:0000256" key="5">
    <source>
        <dbReference type="RuleBase" id="RU367088"/>
    </source>
</evidence>
<proteinExistence type="inferred from homology"/>
<organism evidence="7">
    <name type="scientific">Schistocephalus solidus</name>
    <name type="common">Tapeworm</name>
    <dbReference type="NCBI Taxonomy" id="70667"/>
    <lineage>
        <taxon>Eukaryota</taxon>
        <taxon>Metazoa</taxon>
        <taxon>Spiralia</taxon>
        <taxon>Lophotrochozoa</taxon>
        <taxon>Platyhelminthes</taxon>
        <taxon>Cestoda</taxon>
        <taxon>Eucestoda</taxon>
        <taxon>Diphyllobothriidea</taxon>
        <taxon>Diphyllobothriidae</taxon>
        <taxon>Schistocephalus</taxon>
    </lineage>
</organism>
<dbReference type="InterPro" id="IPR025257">
    <property type="entry name" value="MINDY-3/4_CD"/>
</dbReference>
<dbReference type="Pfam" id="PF13898">
    <property type="entry name" value="MINDY-3_4_CD"/>
    <property type="match status" value="1"/>
</dbReference>
<evidence type="ECO:0000256" key="1">
    <source>
        <dbReference type="ARBA" id="ARBA00011074"/>
    </source>
</evidence>
<comment type="catalytic activity">
    <reaction evidence="5">
        <text>Thiol-dependent hydrolysis of ester, thioester, amide, peptide and isopeptide bonds formed by the C-terminal Gly of ubiquitin (a 76-residue protein attached to proteins as an intracellular targeting signal).</text>
        <dbReference type="EC" id="3.4.19.12"/>
    </reaction>
</comment>
<keyword evidence="2 5" id="KW-0645">Protease</keyword>
<dbReference type="GO" id="GO:0006508">
    <property type="term" value="P:proteolysis"/>
    <property type="evidence" value="ECO:0007669"/>
    <property type="project" value="UniProtKB-KW"/>
</dbReference>
<dbReference type="SMART" id="SM01174">
    <property type="entry name" value="DUF4205"/>
    <property type="match status" value="1"/>
</dbReference>
<evidence type="ECO:0000256" key="4">
    <source>
        <dbReference type="ARBA" id="ARBA00022807"/>
    </source>
</evidence>
<name>A0A0X3NV80_SCHSO</name>
<dbReference type="PANTHER" id="PTHR12473:SF17">
    <property type="entry name" value="UBIQUITIN CARBOXYL-TERMINAL HYDROLASE MINDY-3"/>
    <property type="match status" value="1"/>
</dbReference>
<comment type="function">
    <text evidence="5">Hydrolase that can remove 'Lys-48'-linked conjugated ubiquitin from proteins.</text>
</comment>
<keyword evidence="4 5" id="KW-0788">Thiol protease</keyword>
<dbReference type="GO" id="GO:0004843">
    <property type="term" value="F:cysteine-type deubiquitinase activity"/>
    <property type="evidence" value="ECO:0007669"/>
    <property type="project" value="UniProtKB-UniRule"/>
</dbReference>
<gene>
    <name evidence="7" type="ORF">TR160890</name>
</gene>
<feature type="domain" description="Deubiquitinating enzyme MINDY-3/4 conserved" evidence="6">
    <location>
        <begin position="51"/>
        <end position="392"/>
    </location>
</feature>
<evidence type="ECO:0000256" key="3">
    <source>
        <dbReference type="ARBA" id="ARBA00022801"/>
    </source>
</evidence>
<keyword evidence="5" id="KW-0833">Ubl conjugation pathway</keyword>
<dbReference type="GO" id="GO:0071108">
    <property type="term" value="P:protein K48-linked deubiquitination"/>
    <property type="evidence" value="ECO:0007669"/>
    <property type="project" value="InterPro"/>
</dbReference>
<comment type="similarity">
    <text evidence="1 5">Belongs to the MINDY deubiquitinase family. FAM188 subfamily.</text>
</comment>
<evidence type="ECO:0000259" key="6">
    <source>
        <dbReference type="SMART" id="SM01174"/>
    </source>
</evidence>
<reference evidence="7" key="1">
    <citation type="submission" date="2016-01" db="EMBL/GenBank/DDBJ databases">
        <title>Reference transcriptome for the parasite Schistocephalus solidus: insights into the molecular evolution of parasitism.</title>
        <authorList>
            <person name="Hebert F.O."/>
            <person name="Grambauer S."/>
            <person name="Barber I."/>
            <person name="Landry C.R."/>
            <person name="Aubin-Horth N."/>
        </authorList>
    </citation>
    <scope>NUCLEOTIDE SEQUENCE</scope>
</reference>
<accession>A0A0X3NV80</accession>
<protein>
    <recommendedName>
        <fullName evidence="5">Ubiquitin carboxyl-terminal hydrolase MINDY</fullName>
        <ecNumber evidence="5">3.4.19.12</ecNumber>
    </recommendedName>
</protein>
<keyword evidence="3 5" id="KW-0378">Hydrolase</keyword>
<evidence type="ECO:0000313" key="7">
    <source>
        <dbReference type="EMBL" id="JAP43070.1"/>
    </source>
</evidence>
<sequence length="485" mass="53860">PPSWSSTGKKKNDIRWDCLSVDRKNQKHLYAKPCYPVSMEISASVLVQHINSLVWGTGTPREDIFARWCQGFRFSSLEPTALCQETSGPCAVIAAVQAAILREVLCRRRVGLPIPTDFDSGELLVLSLIEIFETVSHGERNSTFFFFRWDGSFDEGAYSGGKTPFQEFVDGLKLVSLDSTDELQAIIMSLIPQIMSSYGLLCFLYSILLTHGLEDVKKGMVGETDTLIDPTFGSASQCLLNLLITGRSSPHLFDGERTLSGFTMQGVTAQPKTGFLTVVEALRYCEVGWYLKNPSTPIWILGSETHFTVLASDNRDLVSVEEPLSAPDNPQSTSCRPRANLRQAEREFTSLTENSDSGFLSYEQFEVLLDRLGLPVDQQSVAAAKGVIDSEGLGIILREPFLAYYYAEELQRESSPVSSFRLLHYNGLAASNSNGRIRYRYGEANLLDPVDDTNPTGSSPLDRCLKTKWPTIRVTWSNEPTPSLN</sequence>
<evidence type="ECO:0000256" key="2">
    <source>
        <dbReference type="ARBA" id="ARBA00022670"/>
    </source>
</evidence>
<dbReference type="GO" id="GO:1990380">
    <property type="term" value="F:K48-linked deubiquitinase activity"/>
    <property type="evidence" value="ECO:0007669"/>
    <property type="project" value="UniProtKB-UniRule"/>
</dbReference>
<dbReference type="EMBL" id="GEEE01020155">
    <property type="protein sequence ID" value="JAP43070.1"/>
    <property type="molecule type" value="Transcribed_RNA"/>
</dbReference>